<dbReference type="GO" id="GO:0008903">
    <property type="term" value="F:hydroxypyruvate isomerase activity"/>
    <property type="evidence" value="ECO:0007669"/>
    <property type="project" value="TreeGrafter"/>
</dbReference>
<accession>A0AA35QU28</accession>
<name>A0AA35QU28_GEOBA</name>
<dbReference type="SUPFAM" id="SSF51658">
    <property type="entry name" value="Xylose isomerase-like"/>
    <property type="match status" value="1"/>
</dbReference>
<comment type="caution">
    <text evidence="3">The sequence shown here is derived from an EMBL/GenBank/DDBJ whole genome shotgun (WGS) entry which is preliminary data.</text>
</comment>
<protein>
    <submittedName>
        <fullName evidence="3">Hydroxypyruvate isomerase</fullName>
    </submittedName>
</protein>
<dbReference type="GO" id="GO:0046487">
    <property type="term" value="P:glyoxylate metabolic process"/>
    <property type="evidence" value="ECO:0007669"/>
    <property type="project" value="TreeGrafter"/>
</dbReference>
<feature type="domain" description="Xylose isomerase-like TIM barrel" evidence="2">
    <location>
        <begin position="92"/>
        <end position="136"/>
    </location>
</feature>
<feature type="domain" description="Xylose isomerase-like TIM barrel" evidence="2">
    <location>
        <begin position="9"/>
        <end position="82"/>
    </location>
</feature>
<dbReference type="AlphaFoldDB" id="A0AA35QU28"/>
<keyword evidence="4" id="KW-1185">Reference proteome</keyword>
<dbReference type="Pfam" id="PF01261">
    <property type="entry name" value="AP_endonuc_2"/>
    <property type="match status" value="2"/>
</dbReference>
<dbReference type="InterPro" id="IPR050417">
    <property type="entry name" value="Sugar_Epim/Isomerase"/>
</dbReference>
<reference evidence="3" key="1">
    <citation type="submission" date="2023-03" db="EMBL/GenBank/DDBJ databases">
        <authorList>
            <person name="Steffen K."/>
            <person name="Cardenas P."/>
        </authorList>
    </citation>
    <scope>NUCLEOTIDE SEQUENCE</scope>
</reference>
<gene>
    <name evidence="3" type="ORF">GBAR_LOCUS831</name>
</gene>
<evidence type="ECO:0000256" key="1">
    <source>
        <dbReference type="ARBA" id="ARBA00023235"/>
    </source>
</evidence>
<dbReference type="Proteomes" id="UP001174909">
    <property type="component" value="Unassembled WGS sequence"/>
</dbReference>
<keyword evidence="1 3" id="KW-0413">Isomerase</keyword>
<sequence length="145" mass="15784">MAAVVPDGADSRAYEETYVANLAYAADAFGREGIRALIEPLNTIDVPGYLLSTAGHAKRVIETVGSKNLFLQYDFYHRQIMEGSLAVSGVPGRHEPDVGEINYPYLFDMLDAAGYDGWIGCEYRPKGGTLEGLGWLVPTASVPPW</sequence>
<dbReference type="Gene3D" id="3.20.20.150">
    <property type="entry name" value="Divalent-metal-dependent TIM barrel enzymes"/>
    <property type="match status" value="1"/>
</dbReference>
<dbReference type="PANTHER" id="PTHR43489:SF6">
    <property type="entry name" value="HYDROXYPYRUVATE ISOMERASE-RELATED"/>
    <property type="match status" value="1"/>
</dbReference>
<dbReference type="PANTHER" id="PTHR43489">
    <property type="entry name" value="ISOMERASE"/>
    <property type="match status" value="1"/>
</dbReference>
<dbReference type="InterPro" id="IPR013022">
    <property type="entry name" value="Xyl_isomerase-like_TIM-brl"/>
</dbReference>
<dbReference type="EMBL" id="CASHTH010000127">
    <property type="protein sequence ID" value="CAI7991795.1"/>
    <property type="molecule type" value="Genomic_DNA"/>
</dbReference>
<evidence type="ECO:0000313" key="3">
    <source>
        <dbReference type="EMBL" id="CAI7991795.1"/>
    </source>
</evidence>
<dbReference type="InterPro" id="IPR036237">
    <property type="entry name" value="Xyl_isomerase-like_sf"/>
</dbReference>
<evidence type="ECO:0000259" key="2">
    <source>
        <dbReference type="Pfam" id="PF01261"/>
    </source>
</evidence>
<organism evidence="3 4">
    <name type="scientific">Geodia barretti</name>
    <name type="common">Barrett's horny sponge</name>
    <dbReference type="NCBI Taxonomy" id="519541"/>
    <lineage>
        <taxon>Eukaryota</taxon>
        <taxon>Metazoa</taxon>
        <taxon>Porifera</taxon>
        <taxon>Demospongiae</taxon>
        <taxon>Heteroscleromorpha</taxon>
        <taxon>Tetractinellida</taxon>
        <taxon>Astrophorina</taxon>
        <taxon>Geodiidae</taxon>
        <taxon>Geodia</taxon>
    </lineage>
</organism>
<proteinExistence type="predicted"/>
<evidence type="ECO:0000313" key="4">
    <source>
        <dbReference type="Proteomes" id="UP001174909"/>
    </source>
</evidence>